<feature type="binding site" evidence="8">
    <location>
        <position position="303"/>
    </location>
    <ligand>
        <name>FAD</name>
        <dbReference type="ChEBI" id="CHEBI:57692"/>
    </ligand>
</feature>
<sequence>MGRLKTDICIIGAGAGGLSVAAGAAQMGARVVLIEGGEMGGDCLNHGCIPSKALIAAAHRAHLARSGGLGIAPCDPVVDFPAVMAHVAATIATIAPHDSQQRFEGLGVTVLRGWARFTSPQEVAVGEHRIRARRFVIATGSRPVVPALPGIETVPVLTNETLFTLRDLPRHLMILGAGPIGCEMAQAFRRLGSLVTVVEAKSPLSREDPQATAAVLAGLQAEGVDLRSGANVVRLRDLGGQIEAVLDDGSVIVASHLLAATGRKPALDGLNLPAARIACDYRGIRVSANLRSATNRRVYAVGDAAGQGQFTHLAGAHAGVVIRQALLSLPARAPQQVPRVTYTDPELAQTGMTEAEARAIYGGRLTVLTEAYARNDRALTEAAPQGFVKVMAVAGRPVGATLVGPGAGDQLALWQLAIARRIKLSAIAGLVLPYPTRAETAKRAAGAYFSAKLFDNPALKRMVRLVQRFVP</sequence>
<feature type="domain" description="FAD/NAD(P)-binding" evidence="12">
    <location>
        <begin position="7"/>
        <end position="317"/>
    </location>
</feature>
<feature type="binding site" evidence="8">
    <location>
        <begin position="139"/>
        <end position="141"/>
    </location>
    <ligand>
        <name>FAD</name>
        <dbReference type="ChEBI" id="CHEBI:57692"/>
    </ligand>
</feature>
<dbReference type="InterPro" id="IPR023753">
    <property type="entry name" value="FAD/NAD-binding_dom"/>
</dbReference>
<keyword evidence="2 10" id="KW-0285">Flavoprotein</keyword>
<dbReference type="PANTHER" id="PTHR43014">
    <property type="entry name" value="MERCURIC REDUCTASE"/>
    <property type="match status" value="1"/>
</dbReference>
<evidence type="ECO:0000313" key="14">
    <source>
        <dbReference type="Proteomes" id="UP000619033"/>
    </source>
</evidence>
<feature type="binding site" evidence="8">
    <location>
        <position position="52"/>
    </location>
    <ligand>
        <name>FAD</name>
        <dbReference type="ChEBI" id="CHEBI:57692"/>
    </ligand>
</feature>
<dbReference type="InterPro" id="IPR036188">
    <property type="entry name" value="FAD/NAD-bd_sf"/>
</dbReference>
<evidence type="ECO:0000259" key="11">
    <source>
        <dbReference type="Pfam" id="PF02852"/>
    </source>
</evidence>
<keyword evidence="5 10" id="KW-0560">Oxidoreductase</keyword>
<keyword evidence="7 10" id="KW-0676">Redox-active center</keyword>
<evidence type="ECO:0000256" key="4">
    <source>
        <dbReference type="ARBA" id="ARBA00022857"/>
    </source>
</evidence>
<protein>
    <submittedName>
        <fullName evidence="13">FAD-dependent oxidoreductase</fullName>
    </submittedName>
</protein>
<evidence type="ECO:0000256" key="1">
    <source>
        <dbReference type="ARBA" id="ARBA00007532"/>
    </source>
</evidence>
<dbReference type="GO" id="GO:0016668">
    <property type="term" value="F:oxidoreductase activity, acting on a sulfur group of donors, NAD(P) as acceptor"/>
    <property type="evidence" value="ECO:0007669"/>
    <property type="project" value="InterPro"/>
</dbReference>
<evidence type="ECO:0000256" key="5">
    <source>
        <dbReference type="ARBA" id="ARBA00023002"/>
    </source>
</evidence>
<keyword evidence="3 8" id="KW-0274">FAD</keyword>
<dbReference type="Pfam" id="PF07992">
    <property type="entry name" value="Pyr_redox_2"/>
    <property type="match status" value="1"/>
</dbReference>
<dbReference type="PANTHER" id="PTHR43014:SF2">
    <property type="entry name" value="MERCURIC REDUCTASE"/>
    <property type="match status" value="1"/>
</dbReference>
<dbReference type="GO" id="GO:0050660">
    <property type="term" value="F:flavin adenine dinucleotide binding"/>
    <property type="evidence" value="ECO:0007669"/>
    <property type="project" value="TreeGrafter"/>
</dbReference>
<evidence type="ECO:0000256" key="2">
    <source>
        <dbReference type="ARBA" id="ARBA00022630"/>
    </source>
</evidence>
<dbReference type="Proteomes" id="UP000619033">
    <property type="component" value="Unassembled WGS sequence"/>
</dbReference>
<dbReference type="Gene3D" id="3.50.50.60">
    <property type="entry name" value="FAD/NAD(P)-binding domain"/>
    <property type="match status" value="2"/>
</dbReference>
<proteinExistence type="inferred from homology"/>
<accession>A0A8J7MRT9</accession>
<dbReference type="PIRSF" id="PIRSF000350">
    <property type="entry name" value="Mercury_reductase_MerA"/>
    <property type="match status" value="1"/>
</dbReference>
<dbReference type="AlphaFoldDB" id="A0A8J7MRT9"/>
<keyword evidence="4" id="KW-0521">NADP</keyword>
<feature type="binding site" evidence="8">
    <location>
        <begin position="176"/>
        <end position="183"/>
    </location>
    <ligand>
        <name>NAD(+)</name>
        <dbReference type="ChEBI" id="CHEBI:57540"/>
    </ligand>
</feature>
<evidence type="ECO:0000313" key="13">
    <source>
        <dbReference type="EMBL" id="MBL4928462.1"/>
    </source>
</evidence>
<organism evidence="13 14">
    <name type="scientific">Fuscibacter oryzae</name>
    <dbReference type="NCBI Taxonomy" id="2803939"/>
    <lineage>
        <taxon>Bacteria</taxon>
        <taxon>Pseudomonadati</taxon>
        <taxon>Pseudomonadota</taxon>
        <taxon>Alphaproteobacteria</taxon>
        <taxon>Rhodobacterales</taxon>
        <taxon>Paracoccaceae</taxon>
        <taxon>Fuscibacter</taxon>
    </lineage>
</organism>
<dbReference type="InterPro" id="IPR012999">
    <property type="entry name" value="Pyr_OxRdtase_I_AS"/>
</dbReference>
<comment type="similarity">
    <text evidence="1 10">Belongs to the class-I pyridine nucleotide-disulfide oxidoreductase family.</text>
</comment>
<feature type="disulfide bond" description="Redox-active" evidence="9">
    <location>
        <begin position="43"/>
        <end position="48"/>
    </location>
</feature>
<evidence type="ECO:0000259" key="12">
    <source>
        <dbReference type="Pfam" id="PF07992"/>
    </source>
</evidence>
<evidence type="ECO:0000256" key="7">
    <source>
        <dbReference type="ARBA" id="ARBA00023284"/>
    </source>
</evidence>
<dbReference type="RefSeq" id="WP_202660278.1">
    <property type="nucleotide sequence ID" value="NZ_JAESVP010000004.1"/>
</dbReference>
<keyword evidence="14" id="KW-1185">Reference proteome</keyword>
<dbReference type="SUPFAM" id="SSF55424">
    <property type="entry name" value="FAD/NAD-linked reductases, dimerisation (C-terminal) domain"/>
    <property type="match status" value="1"/>
</dbReference>
<feature type="domain" description="Pyridine nucleotide-disulphide oxidoreductase dimerisation" evidence="11">
    <location>
        <begin position="337"/>
        <end position="444"/>
    </location>
</feature>
<dbReference type="InterPro" id="IPR001100">
    <property type="entry name" value="Pyr_nuc-diS_OxRdtase"/>
</dbReference>
<dbReference type="Gene3D" id="3.30.390.30">
    <property type="match status" value="1"/>
</dbReference>
<comment type="caution">
    <text evidence="13">The sequence shown here is derived from an EMBL/GenBank/DDBJ whole genome shotgun (WGS) entry which is preliminary data.</text>
</comment>
<comment type="cofactor">
    <cofactor evidence="8">
        <name>FAD</name>
        <dbReference type="ChEBI" id="CHEBI:57692"/>
    </cofactor>
    <text evidence="8">Binds 1 FAD per subunit.</text>
</comment>
<dbReference type="SUPFAM" id="SSF51905">
    <property type="entry name" value="FAD/NAD(P)-binding domain"/>
    <property type="match status" value="1"/>
</dbReference>
<feature type="binding site" evidence="8">
    <location>
        <position position="262"/>
    </location>
    <ligand>
        <name>NAD(+)</name>
        <dbReference type="ChEBI" id="CHEBI:57540"/>
    </ligand>
</feature>
<dbReference type="PRINTS" id="PR00411">
    <property type="entry name" value="PNDRDTASEI"/>
</dbReference>
<name>A0A8J7MRT9_9RHOB</name>
<dbReference type="EMBL" id="JAESVP010000004">
    <property type="protein sequence ID" value="MBL4928462.1"/>
    <property type="molecule type" value="Genomic_DNA"/>
</dbReference>
<evidence type="ECO:0000256" key="8">
    <source>
        <dbReference type="PIRSR" id="PIRSR000350-3"/>
    </source>
</evidence>
<keyword evidence="8" id="KW-0520">NAD</keyword>
<evidence type="ECO:0000256" key="6">
    <source>
        <dbReference type="ARBA" id="ARBA00023157"/>
    </source>
</evidence>
<gene>
    <name evidence="13" type="ORF">JI744_10130</name>
</gene>
<keyword evidence="6" id="KW-1015">Disulfide bond</keyword>
<evidence type="ECO:0000256" key="3">
    <source>
        <dbReference type="ARBA" id="ARBA00022827"/>
    </source>
</evidence>
<dbReference type="InterPro" id="IPR016156">
    <property type="entry name" value="FAD/NAD-linked_Rdtase_dimer_sf"/>
</dbReference>
<dbReference type="PRINTS" id="PR00368">
    <property type="entry name" value="FADPNR"/>
</dbReference>
<reference evidence="13" key="1">
    <citation type="submission" date="2021-01" db="EMBL/GenBank/DDBJ databases">
        <title>Genome seq and assembly of Tabrizicola sp. KVB23.</title>
        <authorList>
            <person name="Chhetri G."/>
        </authorList>
    </citation>
    <scope>NUCLEOTIDE SEQUENCE</scope>
    <source>
        <strain evidence="13">KVB23</strain>
    </source>
</reference>
<evidence type="ECO:0000256" key="10">
    <source>
        <dbReference type="RuleBase" id="RU003691"/>
    </source>
</evidence>
<dbReference type="Pfam" id="PF02852">
    <property type="entry name" value="Pyr_redox_dim"/>
    <property type="match status" value="1"/>
</dbReference>
<dbReference type="PROSITE" id="PS00076">
    <property type="entry name" value="PYRIDINE_REDOX_1"/>
    <property type="match status" value="1"/>
</dbReference>
<keyword evidence="8" id="KW-0547">Nucleotide-binding</keyword>
<evidence type="ECO:0000256" key="9">
    <source>
        <dbReference type="PIRSR" id="PIRSR000350-4"/>
    </source>
</evidence>
<dbReference type="GO" id="GO:0003955">
    <property type="term" value="F:NAD(P)H dehydrogenase (quinone) activity"/>
    <property type="evidence" value="ECO:0007669"/>
    <property type="project" value="TreeGrafter"/>
</dbReference>
<dbReference type="InterPro" id="IPR004099">
    <property type="entry name" value="Pyr_nucl-diS_OxRdtase_dimer"/>
</dbReference>
<feature type="binding site" evidence="8">
    <location>
        <position position="199"/>
    </location>
    <ligand>
        <name>NAD(+)</name>
        <dbReference type="ChEBI" id="CHEBI:57540"/>
    </ligand>
</feature>